<evidence type="ECO:0000256" key="7">
    <source>
        <dbReference type="PIRNR" id="PIRNR000535"/>
    </source>
</evidence>
<dbReference type="Gene3D" id="3.40.1190.20">
    <property type="match status" value="1"/>
</dbReference>
<dbReference type="InterPro" id="IPR029056">
    <property type="entry name" value="Ribokinase-like"/>
</dbReference>
<comment type="function">
    <text evidence="8">Catalyzes the ATP-dependent phosphorylation of fructose-l-phosphate to fructose-l,6-bisphosphate.</text>
</comment>
<evidence type="ECO:0000256" key="8">
    <source>
        <dbReference type="RuleBase" id="RU369061"/>
    </source>
</evidence>
<evidence type="ECO:0000256" key="4">
    <source>
        <dbReference type="ARBA" id="ARBA00022777"/>
    </source>
</evidence>
<dbReference type="InterPro" id="IPR017583">
    <property type="entry name" value="Tagatose/fructose_Pkinase"/>
</dbReference>
<evidence type="ECO:0000313" key="10">
    <source>
        <dbReference type="EMBL" id="MCP1110948.1"/>
    </source>
</evidence>
<dbReference type="InterPro" id="IPR022463">
    <property type="entry name" value="1-PFruKinase"/>
</dbReference>
<comment type="catalytic activity">
    <reaction evidence="6 8">
        <text>beta-D-fructose 1-phosphate + ATP = beta-D-fructose 1,6-bisphosphate + ADP + H(+)</text>
        <dbReference type="Rhea" id="RHEA:14213"/>
        <dbReference type="ChEBI" id="CHEBI:15378"/>
        <dbReference type="ChEBI" id="CHEBI:30616"/>
        <dbReference type="ChEBI" id="CHEBI:32966"/>
        <dbReference type="ChEBI" id="CHEBI:138881"/>
        <dbReference type="ChEBI" id="CHEBI:456216"/>
        <dbReference type="EC" id="2.7.1.56"/>
    </reaction>
</comment>
<comment type="similarity">
    <text evidence="1">Belongs to the carbohydrate kinase pfkB family.</text>
</comment>
<dbReference type="NCBIfam" id="TIGR03828">
    <property type="entry name" value="pfkB"/>
    <property type="match status" value="1"/>
</dbReference>
<dbReference type="PANTHER" id="PTHR46566:SF2">
    <property type="entry name" value="ATP-DEPENDENT 6-PHOSPHOFRUCTOKINASE ISOZYME 2"/>
    <property type="match status" value="1"/>
</dbReference>
<keyword evidence="11" id="KW-1185">Reference proteome</keyword>
<evidence type="ECO:0000313" key="11">
    <source>
        <dbReference type="Proteomes" id="UP001523565"/>
    </source>
</evidence>
<dbReference type="InterPro" id="IPR011611">
    <property type="entry name" value="PfkB_dom"/>
</dbReference>
<keyword evidence="2 7" id="KW-0808">Transferase</keyword>
<dbReference type="PIRSF" id="PIRSF000535">
    <property type="entry name" value="1PFK/6PFK/LacC"/>
    <property type="match status" value="1"/>
</dbReference>
<organism evidence="10 11">
    <name type="scientific">Ohessyouella blattaphilus</name>
    <dbReference type="NCBI Taxonomy" id="2949333"/>
    <lineage>
        <taxon>Bacteria</taxon>
        <taxon>Bacillati</taxon>
        <taxon>Bacillota</taxon>
        <taxon>Clostridia</taxon>
        <taxon>Lachnospirales</taxon>
        <taxon>Lachnospiraceae</taxon>
        <taxon>Ohessyouella</taxon>
    </lineage>
</organism>
<proteinExistence type="inferred from homology"/>
<dbReference type="CDD" id="cd01164">
    <property type="entry name" value="FruK_PfkB_like"/>
    <property type="match status" value="1"/>
</dbReference>
<evidence type="ECO:0000256" key="3">
    <source>
        <dbReference type="ARBA" id="ARBA00022741"/>
    </source>
</evidence>
<keyword evidence="7" id="KW-0423">Lactose metabolism</keyword>
<dbReference type="GO" id="GO:0008662">
    <property type="term" value="F:1-phosphofructokinase activity"/>
    <property type="evidence" value="ECO:0007669"/>
    <property type="project" value="UniProtKB-EC"/>
</dbReference>
<comment type="pathway">
    <text evidence="7">Carbohydrate metabolism; D-tagatose 6-phosphate degradation; D-glyceraldehyde 3-phosphate and glycerone phosphate from D-tagatose 6-phosphate: step 1/2.</text>
</comment>
<dbReference type="Pfam" id="PF00294">
    <property type="entry name" value="PfkB"/>
    <property type="match status" value="1"/>
</dbReference>
<evidence type="ECO:0000259" key="9">
    <source>
        <dbReference type="Pfam" id="PF00294"/>
    </source>
</evidence>
<evidence type="ECO:0000256" key="1">
    <source>
        <dbReference type="ARBA" id="ARBA00005380"/>
    </source>
</evidence>
<evidence type="ECO:0000256" key="5">
    <source>
        <dbReference type="ARBA" id="ARBA00022840"/>
    </source>
</evidence>
<reference evidence="10 11" key="1">
    <citation type="journal article" date="2022" name="Genome Biol. Evol.">
        <title>Host diet, physiology and behaviors set the stage for Lachnospiraceae cladogenesis.</title>
        <authorList>
            <person name="Vera-Ponce De Leon A."/>
            <person name="Schneider M."/>
            <person name="Jahnes B.C."/>
            <person name="Sadowski V."/>
            <person name="Camuy-Velez L.A."/>
            <person name="Duan J."/>
            <person name="Sabree Z.L."/>
        </authorList>
    </citation>
    <scope>NUCLEOTIDE SEQUENCE [LARGE SCALE GENOMIC DNA]</scope>
    <source>
        <strain evidence="10 11">PAL227</strain>
    </source>
</reference>
<feature type="domain" description="Carbohydrate kinase PfkB" evidence="9">
    <location>
        <begin position="12"/>
        <end position="289"/>
    </location>
</feature>
<dbReference type="SUPFAM" id="SSF53613">
    <property type="entry name" value="Ribokinase-like"/>
    <property type="match status" value="1"/>
</dbReference>
<dbReference type="EC" id="2.7.1.144" evidence="7"/>
<keyword evidence="4 8" id="KW-0418">Kinase</keyword>
<dbReference type="InterPro" id="IPR002173">
    <property type="entry name" value="Carboh/pur_kinase_PfkB_CS"/>
</dbReference>
<dbReference type="NCBIfam" id="TIGR03168">
    <property type="entry name" value="1-PFK"/>
    <property type="match status" value="1"/>
</dbReference>
<protein>
    <recommendedName>
        <fullName evidence="7">Tagatose-6-phosphate kinase</fullName>
        <ecNumber evidence="7">2.7.1.144</ecNumber>
    </recommendedName>
</protein>
<dbReference type="EMBL" id="JAMZFV010000020">
    <property type="protein sequence ID" value="MCP1110948.1"/>
    <property type="molecule type" value="Genomic_DNA"/>
</dbReference>
<sequence length="310" mass="33583">MIVTVTLNAAIDKRYVVSEFEEGEVNRVSTCEYTPGGKGLNVSKPLKILGAELLATGLVGGFAGQYLAAEVTKLGIANKFFQIADESRSCINIWDEKKKTQTEFLEPGVAVSEEEQEAFLKEFAETIKEARVVTISGSVPKGIPLDYYNRMIDIVKTQGKQVILDTSSPLLDEGIKAKPTMIKPNIDEIRSLTGRPCDNLDEIMEAARGLQQTGIPVVVVSLGGEGAIMACEDGLYQALVPKVEAVNTVGCGDAMIAGFAYAFDQGYSPAEALRMASSVSTASAMYDKTGFFKPEDQQKLFKEIEIKKRG</sequence>
<comment type="similarity">
    <text evidence="7">Belongs to the carbohydrate kinase PfkB family. LacC subfamily.</text>
</comment>
<accession>A0ABT1EJS6</accession>
<dbReference type="Proteomes" id="UP001523565">
    <property type="component" value="Unassembled WGS sequence"/>
</dbReference>
<dbReference type="PROSITE" id="PS00583">
    <property type="entry name" value="PFKB_KINASES_1"/>
    <property type="match status" value="1"/>
</dbReference>
<name>A0ABT1EJS6_9FIRM</name>
<evidence type="ECO:0000256" key="2">
    <source>
        <dbReference type="ARBA" id="ARBA00022679"/>
    </source>
</evidence>
<evidence type="ECO:0000256" key="6">
    <source>
        <dbReference type="ARBA" id="ARBA00047745"/>
    </source>
</evidence>
<gene>
    <name evidence="10" type="primary">pfkB</name>
    <name evidence="10" type="ORF">NK118_11875</name>
</gene>
<keyword evidence="5 7" id="KW-0067">ATP-binding</keyword>
<dbReference type="PANTHER" id="PTHR46566">
    <property type="entry name" value="1-PHOSPHOFRUCTOKINASE-RELATED"/>
    <property type="match status" value="1"/>
</dbReference>
<comment type="catalytic activity">
    <reaction evidence="7">
        <text>D-tagatofuranose 6-phosphate + ATP = D-tagatofuranose 1,6-bisphosphate + ADP + H(+)</text>
        <dbReference type="Rhea" id="RHEA:12420"/>
        <dbReference type="ChEBI" id="CHEBI:15378"/>
        <dbReference type="ChEBI" id="CHEBI:30616"/>
        <dbReference type="ChEBI" id="CHEBI:58694"/>
        <dbReference type="ChEBI" id="CHEBI:58695"/>
        <dbReference type="ChEBI" id="CHEBI:456216"/>
        <dbReference type="EC" id="2.7.1.144"/>
    </reaction>
</comment>
<dbReference type="RefSeq" id="WP_262069829.1">
    <property type="nucleotide sequence ID" value="NZ_JAMXOC010000020.1"/>
</dbReference>
<keyword evidence="3 7" id="KW-0547">Nucleotide-binding</keyword>
<comment type="caution">
    <text evidence="10">The sequence shown here is derived from an EMBL/GenBank/DDBJ whole genome shotgun (WGS) entry which is preliminary data.</text>
</comment>